<evidence type="ECO:0000256" key="1">
    <source>
        <dbReference type="SAM" id="MobiDB-lite"/>
    </source>
</evidence>
<evidence type="ECO:0000313" key="3">
    <source>
        <dbReference type="WBParaSite" id="maker-unitig_45324-snap-gene-0.2-mRNA-1"/>
    </source>
</evidence>
<dbReference type="AlphaFoldDB" id="A0A1I8FT00"/>
<dbReference type="Proteomes" id="UP000095280">
    <property type="component" value="Unplaced"/>
</dbReference>
<dbReference type="WBParaSite" id="maker-unitig_45324-snap-gene-0.2-mRNA-1">
    <property type="protein sequence ID" value="maker-unitig_45324-snap-gene-0.2-mRNA-1"/>
    <property type="gene ID" value="maker-unitig_45324-snap-gene-0.2"/>
</dbReference>
<feature type="region of interest" description="Disordered" evidence="1">
    <location>
        <begin position="1"/>
        <end position="41"/>
    </location>
</feature>
<keyword evidence="2" id="KW-1185">Reference proteome</keyword>
<feature type="compositionally biased region" description="Polar residues" evidence="1">
    <location>
        <begin position="26"/>
        <end position="35"/>
    </location>
</feature>
<protein>
    <submittedName>
        <fullName evidence="3">Secreted protein</fullName>
    </submittedName>
</protein>
<proteinExistence type="predicted"/>
<evidence type="ECO:0000313" key="2">
    <source>
        <dbReference type="Proteomes" id="UP000095280"/>
    </source>
</evidence>
<name>A0A1I8FT00_9PLAT</name>
<accession>A0A1I8FT00</accession>
<organism evidence="2 3">
    <name type="scientific">Macrostomum lignano</name>
    <dbReference type="NCBI Taxonomy" id="282301"/>
    <lineage>
        <taxon>Eukaryota</taxon>
        <taxon>Metazoa</taxon>
        <taxon>Spiralia</taxon>
        <taxon>Lophotrochozoa</taxon>
        <taxon>Platyhelminthes</taxon>
        <taxon>Rhabditophora</taxon>
        <taxon>Macrostomorpha</taxon>
        <taxon>Macrostomida</taxon>
        <taxon>Macrostomidae</taxon>
        <taxon>Macrostomum</taxon>
    </lineage>
</organism>
<reference evidence="3" key="1">
    <citation type="submission" date="2016-11" db="UniProtKB">
        <authorList>
            <consortium name="WormBaseParasite"/>
        </authorList>
    </citation>
    <scope>IDENTIFICATION</scope>
</reference>
<sequence length="86" mass="9299">MLLGGTSARPAGTRSASCRAARESTKVSAVQQAGQPGTARCRFPDRLRRRSQRVSCWPGFHPRRLPLPPAALQPLCLTASSLPDFL</sequence>